<dbReference type="EMBL" id="JBHTHM010000616">
    <property type="protein sequence ID" value="MFD0784957.1"/>
    <property type="molecule type" value="Genomic_DNA"/>
</dbReference>
<sequence>MNRLGVVSPVAVLAVLGLCLAGCGRLGDAVSGDLSARDCHPEPKTVAVLRQEPVMTQPPPGATLAAARETVSCGWDGSALPNLGMLDREVTGAGAVGNVSRFYADIARASGWRSFDRSSQVYSASKPDGTNCTWNLQVISTAEGTYRVQITYTPRDLRPTCL</sequence>
<evidence type="ECO:0000313" key="2">
    <source>
        <dbReference type="Proteomes" id="UP001597053"/>
    </source>
</evidence>
<comment type="caution">
    <text evidence="1">The sequence shown here is derived from an EMBL/GenBank/DDBJ whole genome shotgun (WGS) entry which is preliminary data.</text>
</comment>
<reference evidence="2" key="1">
    <citation type="journal article" date="2019" name="Int. J. Syst. Evol. Microbiol.">
        <title>The Global Catalogue of Microorganisms (GCM) 10K type strain sequencing project: providing services to taxonomists for standard genome sequencing and annotation.</title>
        <authorList>
            <consortium name="The Broad Institute Genomics Platform"/>
            <consortium name="The Broad Institute Genome Sequencing Center for Infectious Disease"/>
            <person name="Wu L."/>
            <person name="Ma J."/>
        </authorList>
    </citation>
    <scope>NUCLEOTIDE SEQUENCE [LARGE SCALE GENOMIC DNA]</scope>
    <source>
        <strain evidence="2">JCM 32148</strain>
    </source>
</reference>
<name>A0ABW3A228_9ACTN</name>
<protein>
    <submittedName>
        <fullName evidence="1">Uncharacterized protein</fullName>
    </submittedName>
</protein>
<gene>
    <name evidence="1" type="ORF">ACFQZ8_13710</name>
</gene>
<evidence type="ECO:0000313" key="1">
    <source>
        <dbReference type="EMBL" id="MFD0784957.1"/>
    </source>
</evidence>
<accession>A0ABW3A228</accession>
<dbReference type="Proteomes" id="UP001597053">
    <property type="component" value="Unassembled WGS sequence"/>
</dbReference>
<organism evidence="1 2">
    <name type="scientific">Micromonospora azadirachtae</name>
    <dbReference type="NCBI Taxonomy" id="1970735"/>
    <lineage>
        <taxon>Bacteria</taxon>
        <taxon>Bacillati</taxon>
        <taxon>Actinomycetota</taxon>
        <taxon>Actinomycetes</taxon>
        <taxon>Micromonosporales</taxon>
        <taxon>Micromonosporaceae</taxon>
        <taxon>Micromonospora</taxon>
    </lineage>
</organism>
<proteinExistence type="predicted"/>
<keyword evidence="2" id="KW-1185">Reference proteome</keyword>